<protein>
    <submittedName>
        <fullName evidence="2">Uncharacterized protein</fullName>
    </submittedName>
</protein>
<evidence type="ECO:0000313" key="2">
    <source>
        <dbReference type="EMBL" id="CAB1427491.1"/>
    </source>
</evidence>
<evidence type="ECO:0000256" key="1">
    <source>
        <dbReference type="SAM" id="MobiDB-lite"/>
    </source>
</evidence>
<gene>
    <name evidence="2" type="ORF">PLEPLA_LOCUS15431</name>
</gene>
<proteinExistence type="predicted"/>
<comment type="caution">
    <text evidence="2">The sequence shown here is derived from an EMBL/GenBank/DDBJ whole genome shotgun (WGS) entry which is preliminary data.</text>
</comment>
<dbReference type="Proteomes" id="UP001153269">
    <property type="component" value="Unassembled WGS sequence"/>
</dbReference>
<dbReference type="AlphaFoldDB" id="A0A9N7UAI4"/>
<name>A0A9N7UAI4_PLEPL</name>
<feature type="compositionally biased region" description="Basic and acidic residues" evidence="1">
    <location>
        <begin position="218"/>
        <end position="233"/>
    </location>
</feature>
<reference evidence="2" key="1">
    <citation type="submission" date="2020-03" db="EMBL/GenBank/DDBJ databases">
        <authorList>
            <person name="Weist P."/>
        </authorList>
    </citation>
    <scope>NUCLEOTIDE SEQUENCE</scope>
</reference>
<keyword evidence="3" id="KW-1185">Reference proteome</keyword>
<organism evidence="2 3">
    <name type="scientific">Pleuronectes platessa</name>
    <name type="common">European plaice</name>
    <dbReference type="NCBI Taxonomy" id="8262"/>
    <lineage>
        <taxon>Eukaryota</taxon>
        <taxon>Metazoa</taxon>
        <taxon>Chordata</taxon>
        <taxon>Craniata</taxon>
        <taxon>Vertebrata</taxon>
        <taxon>Euteleostomi</taxon>
        <taxon>Actinopterygii</taxon>
        <taxon>Neopterygii</taxon>
        <taxon>Teleostei</taxon>
        <taxon>Neoteleostei</taxon>
        <taxon>Acanthomorphata</taxon>
        <taxon>Carangaria</taxon>
        <taxon>Pleuronectiformes</taxon>
        <taxon>Pleuronectoidei</taxon>
        <taxon>Pleuronectidae</taxon>
        <taxon>Pleuronectes</taxon>
    </lineage>
</organism>
<evidence type="ECO:0000313" key="3">
    <source>
        <dbReference type="Proteomes" id="UP001153269"/>
    </source>
</evidence>
<dbReference type="EMBL" id="CADEAL010000971">
    <property type="protein sequence ID" value="CAB1427491.1"/>
    <property type="molecule type" value="Genomic_DNA"/>
</dbReference>
<sequence>MMLHEPVASAQRARYRGAGCACGREPAGVTCTFLSPIDSGYLSVFTPLTPGQPAALAGTTGDLQGLQLLLHRSWVCAPGVGRCSTAVDWGFGFPPDIEPLLFMFGRYVTGSRFADGAAGQGQTLDGRWALLSGLSTAVRRLLFILFLPWGSVVIQACQVKNANELFRHVLHMINVAGERAHVAAALVGGAMTGSHGSDSSREKSAASASLRQPEVSDVFDRIVSEDPGPHWESWEMSGSN</sequence>
<accession>A0A9N7UAI4</accession>
<feature type="region of interest" description="Disordered" evidence="1">
    <location>
        <begin position="193"/>
        <end position="240"/>
    </location>
</feature>